<keyword evidence="3" id="KW-1185">Reference proteome</keyword>
<reference evidence="2 3" key="1">
    <citation type="submission" date="2021-01" db="EMBL/GenBank/DDBJ databases">
        <title>Whole genome shotgun sequence of Actinoplanes lobatus NBRC 12513.</title>
        <authorList>
            <person name="Komaki H."/>
            <person name="Tamura T."/>
        </authorList>
    </citation>
    <scope>NUCLEOTIDE SEQUENCE [LARGE SCALE GENOMIC DNA]</scope>
    <source>
        <strain evidence="2 3">NBRC 12513</strain>
    </source>
</reference>
<sequence>MAEHGAATSVPGSPGGSGAPSGSRGNGGADRPLPGDESVQVDEIGPDDAVLSATGADEASMTGTAAPCCRDPGHISVSFVVIWRIDVILGFPPGAMVPFENSGRKT</sequence>
<feature type="compositionally biased region" description="Low complexity" evidence="1">
    <location>
        <begin position="1"/>
        <end position="12"/>
    </location>
</feature>
<protein>
    <submittedName>
        <fullName evidence="2">Uncharacterized protein</fullName>
    </submittedName>
</protein>
<gene>
    <name evidence="2" type="ORF">Alo02nite_19180</name>
</gene>
<feature type="compositionally biased region" description="Gly residues" evidence="1">
    <location>
        <begin position="13"/>
        <end position="28"/>
    </location>
</feature>
<name>A0ABQ4ADL7_9ACTN</name>
<evidence type="ECO:0000313" key="3">
    <source>
        <dbReference type="Proteomes" id="UP000631312"/>
    </source>
</evidence>
<accession>A0ABQ4ADL7</accession>
<evidence type="ECO:0000313" key="2">
    <source>
        <dbReference type="EMBL" id="GIE39020.1"/>
    </source>
</evidence>
<dbReference type="Proteomes" id="UP000631312">
    <property type="component" value="Unassembled WGS sequence"/>
</dbReference>
<dbReference type="EMBL" id="BOMP01000031">
    <property type="protein sequence ID" value="GIE39020.1"/>
    <property type="molecule type" value="Genomic_DNA"/>
</dbReference>
<feature type="region of interest" description="Disordered" evidence="1">
    <location>
        <begin position="1"/>
        <end position="47"/>
    </location>
</feature>
<comment type="caution">
    <text evidence="2">The sequence shown here is derived from an EMBL/GenBank/DDBJ whole genome shotgun (WGS) entry which is preliminary data.</text>
</comment>
<proteinExistence type="predicted"/>
<evidence type="ECO:0000256" key="1">
    <source>
        <dbReference type="SAM" id="MobiDB-lite"/>
    </source>
</evidence>
<organism evidence="2 3">
    <name type="scientific">Actinoplanes lobatus</name>
    <dbReference type="NCBI Taxonomy" id="113568"/>
    <lineage>
        <taxon>Bacteria</taxon>
        <taxon>Bacillati</taxon>
        <taxon>Actinomycetota</taxon>
        <taxon>Actinomycetes</taxon>
        <taxon>Micromonosporales</taxon>
        <taxon>Micromonosporaceae</taxon>
        <taxon>Actinoplanes</taxon>
    </lineage>
</organism>